<evidence type="ECO:0000256" key="11">
    <source>
        <dbReference type="ARBA" id="ARBA00023049"/>
    </source>
</evidence>
<keyword evidence="11" id="KW-0482">Metalloprotease</keyword>
<evidence type="ECO:0000313" key="16">
    <source>
        <dbReference type="EMBL" id="ASJ97851.1"/>
    </source>
</evidence>
<evidence type="ECO:0000256" key="12">
    <source>
        <dbReference type="SAM" id="SignalP"/>
    </source>
</evidence>
<dbReference type="SUPFAM" id="SSF63737">
    <property type="entry name" value="Leukotriene A4 hydrolase N-terminal domain"/>
    <property type="match status" value="1"/>
</dbReference>
<dbReference type="InterPro" id="IPR001930">
    <property type="entry name" value="Peptidase_M1"/>
</dbReference>
<gene>
    <name evidence="16" type="ORF">CFF01_15330</name>
</gene>
<keyword evidence="10" id="KW-0862">Zinc</keyword>
<evidence type="ECO:0000256" key="3">
    <source>
        <dbReference type="ARBA" id="ARBA00010136"/>
    </source>
</evidence>
<comment type="similarity">
    <text evidence="3">Belongs to the peptidase M1 family.</text>
</comment>
<dbReference type="SUPFAM" id="SSF55486">
    <property type="entry name" value="Metalloproteases ('zincins'), catalytic domain"/>
    <property type="match status" value="1"/>
</dbReference>
<dbReference type="GO" id="GO:0016020">
    <property type="term" value="C:membrane"/>
    <property type="evidence" value="ECO:0007669"/>
    <property type="project" value="TreeGrafter"/>
</dbReference>
<keyword evidence="12" id="KW-0732">Signal</keyword>
<feature type="domain" description="ERAP1-like C-terminal" evidence="14">
    <location>
        <begin position="531"/>
        <end position="846"/>
    </location>
</feature>
<evidence type="ECO:0000256" key="9">
    <source>
        <dbReference type="ARBA" id="ARBA00022801"/>
    </source>
</evidence>
<organism evidence="16 17">
    <name type="scientific">Shewanella marisflavi</name>
    <dbReference type="NCBI Taxonomy" id="260364"/>
    <lineage>
        <taxon>Bacteria</taxon>
        <taxon>Pseudomonadati</taxon>
        <taxon>Pseudomonadota</taxon>
        <taxon>Gammaproteobacteria</taxon>
        <taxon>Alteromonadales</taxon>
        <taxon>Shewanellaceae</taxon>
        <taxon>Shewanella</taxon>
    </lineage>
</organism>
<dbReference type="InterPro" id="IPR042097">
    <property type="entry name" value="Aminopeptidase_N-like_N_sf"/>
</dbReference>
<evidence type="ECO:0000256" key="7">
    <source>
        <dbReference type="ARBA" id="ARBA00022670"/>
    </source>
</evidence>
<dbReference type="GO" id="GO:0008270">
    <property type="term" value="F:zinc ion binding"/>
    <property type="evidence" value="ECO:0007669"/>
    <property type="project" value="InterPro"/>
</dbReference>
<dbReference type="InterPro" id="IPR014782">
    <property type="entry name" value="Peptidase_M1_dom"/>
</dbReference>
<dbReference type="InterPro" id="IPR024571">
    <property type="entry name" value="ERAP1-like_C_dom"/>
</dbReference>
<dbReference type="PROSITE" id="PS51257">
    <property type="entry name" value="PROKAR_LIPOPROTEIN"/>
    <property type="match status" value="1"/>
</dbReference>
<evidence type="ECO:0000256" key="5">
    <source>
        <dbReference type="ARBA" id="ARBA00015611"/>
    </source>
</evidence>
<feature type="chain" id="PRO_5042141212" description="Aminopeptidase N" evidence="12">
    <location>
        <begin position="24"/>
        <end position="862"/>
    </location>
</feature>
<evidence type="ECO:0000259" key="14">
    <source>
        <dbReference type="Pfam" id="PF11838"/>
    </source>
</evidence>
<feature type="domain" description="Peptidase M1 membrane alanine aminopeptidase" evidence="13">
    <location>
        <begin position="258"/>
        <end position="448"/>
    </location>
</feature>
<dbReference type="GO" id="GO:0005615">
    <property type="term" value="C:extracellular space"/>
    <property type="evidence" value="ECO:0007669"/>
    <property type="project" value="TreeGrafter"/>
</dbReference>
<dbReference type="KEGG" id="smav:CFF01_15330"/>
<keyword evidence="9" id="KW-0378">Hydrolase</keyword>
<accession>A0AAC9XPA2</accession>
<evidence type="ECO:0000256" key="4">
    <source>
        <dbReference type="ARBA" id="ARBA00012564"/>
    </source>
</evidence>
<comment type="cofactor">
    <cofactor evidence="2">
        <name>Zn(2+)</name>
        <dbReference type="ChEBI" id="CHEBI:29105"/>
    </cofactor>
</comment>
<evidence type="ECO:0000256" key="1">
    <source>
        <dbReference type="ARBA" id="ARBA00000098"/>
    </source>
</evidence>
<reference evidence="16 17" key="1">
    <citation type="submission" date="2017-06" db="EMBL/GenBank/DDBJ databases">
        <title>Complete genome sequence of Shewanella marisflavi EP1 associated with anaerobic 2,4-dinitrotoluene reduction and salt tolerance.</title>
        <authorList>
            <person name="Huang J."/>
        </authorList>
    </citation>
    <scope>NUCLEOTIDE SEQUENCE [LARGE SCALE GENOMIC DNA]</scope>
    <source>
        <strain evidence="16 17">EP1</strain>
    </source>
</reference>
<dbReference type="Proteomes" id="UP000198233">
    <property type="component" value="Chromosome"/>
</dbReference>
<proteinExistence type="inferred from homology"/>
<dbReference type="Pfam" id="PF11838">
    <property type="entry name" value="ERAP1_C"/>
    <property type="match status" value="1"/>
</dbReference>
<dbReference type="GO" id="GO:0006508">
    <property type="term" value="P:proteolysis"/>
    <property type="evidence" value="ECO:0007669"/>
    <property type="project" value="UniProtKB-KW"/>
</dbReference>
<name>A0AAC9XPA2_9GAMM</name>
<feature type="domain" description="Aminopeptidase N-like N-terminal" evidence="15">
    <location>
        <begin position="52"/>
        <end position="216"/>
    </location>
</feature>
<dbReference type="Pfam" id="PF17900">
    <property type="entry name" value="Peptidase_M1_N"/>
    <property type="match status" value="1"/>
</dbReference>
<dbReference type="GO" id="GO:0042277">
    <property type="term" value="F:peptide binding"/>
    <property type="evidence" value="ECO:0007669"/>
    <property type="project" value="TreeGrafter"/>
</dbReference>
<evidence type="ECO:0000259" key="13">
    <source>
        <dbReference type="Pfam" id="PF01433"/>
    </source>
</evidence>
<evidence type="ECO:0000256" key="2">
    <source>
        <dbReference type="ARBA" id="ARBA00001947"/>
    </source>
</evidence>
<feature type="signal peptide" evidence="12">
    <location>
        <begin position="1"/>
        <end position="23"/>
    </location>
</feature>
<evidence type="ECO:0000256" key="10">
    <source>
        <dbReference type="ARBA" id="ARBA00022833"/>
    </source>
</evidence>
<dbReference type="Gene3D" id="1.10.390.10">
    <property type="entry name" value="Neutral Protease Domain 2"/>
    <property type="match status" value="1"/>
</dbReference>
<dbReference type="EC" id="3.4.11.2" evidence="4"/>
<comment type="catalytic activity">
    <reaction evidence="1">
        <text>Release of an N-terminal amino acid, Xaa-|-Yaa- from a peptide, amide or arylamide. Xaa is preferably Ala, but may be most amino acids including Pro (slow action). When a terminal hydrophobic residue is followed by a prolyl residue, the two may be released as an intact Xaa-Pro dipeptide.</text>
        <dbReference type="EC" id="3.4.11.2"/>
    </reaction>
</comment>
<dbReference type="Pfam" id="PF01433">
    <property type="entry name" value="Peptidase_M1"/>
    <property type="match status" value="1"/>
</dbReference>
<dbReference type="EMBL" id="CP022272">
    <property type="protein sequence ID" value="ASJ97851.1"/>
    <property type="molecule type" value="Genomic_DNA"/>
</dbReference>
<dbReference type="InterPro" id="IPR045357">
    <property type="entry name" value="Aminopeptidase_N-like_N"/>
</dbReference>
<evidence type="ECO:0000259" key="15">
    <source>
        <dbReference type="Pfam" id="PF17900"/>
    </source>
</evidence>
<evidence type="ECO:0000256" key="6">
    <source>
        <dbReference type="ARBA" id="ARBA00022438"/>
    </source>
</evidence>
<protein>
    <recommendedName>
        <fullName evidence="5">Aminopeptidase N</fullName>
        <ecNumber evidence="4">3.4.11.2</ecNumber>
    </recommendedName>
</protein>
<keyword evidence="8" id="KW-0479">Metal-binding</keyword>
<evidence type="ECO:0000313" key="17">
    <source>
        <dbReference type="Proteomes" id="UP000198233"/>
    </source>
</evidence>
<dbReference type="PANTHER" id="PTHR11533">
    <property type="entry name" value="PROTEASE M1 ZINC METALLOPROTEASE"/>
    <property type="match status" value="1"/>
</dbReference>
<evidence type="ECO:0000256" key="8">
    <source>
        <dbReference type="ARBA" id="ARBA00022723"/>
    </source>
</evidence>
<sequence length="862" mass="97216">MKLFSLCAISLTTLLISACQSTAPAPKQPSTNQDGISATIAQQRANRVSEVSYQLHLDVTNDRQLTGETQIQFRLTDNQQALRLDFKQAQISNLVINAQKLYPNYDGNRLLIPATLLRSGNNLISLHFRKAYSQGDQGLIQYQDPADGQRYLYSHFLPSSAQTMMPQFDQPDLRASYQLSVLAPKEWQLASAATLQNSQAQGDNTLWQFNPSLPVSPHNFSLLAGPYQSWQQDKDGITLQLLAPQSVASQIEANTWLTQTAQAMSYYEQRLATPYPFGHYTQAIVPHLPSDFRASMGQTSFNLASLAAAVPGRLLRQALAEQWLGNLVTLKWWDQFWLNQSLAHLVADDAETQLIDKPIEASLALDNYSRSAPQIARQVANSLELFDGNTVPNLNKAIAQLSQLKFMLGESHFYQGIAHYLKTYPLQNADLNDFLLSLETVTNQPLSQWGQEAFMRAGVTRLTTRFSCEGGRISHFDLHQLNGGAASNRVKLGLFTLGRHALHKNLVSEVTYQGEHTTVKHLNGVRCPDLVFSNYQNKAYVRVKLDDTSLETALLHLSSLEEPELRLMLWQTLWESVLAGELPLNRFIGSSLINLPAESEPQVLESAQELLRQAKAMLEQMSPNQQRYSRQALNAIAQMSLRLTISNKAQPEVQSLWFDNYLHFAVSHQAKRHLAALLDGKEQLSGITLTPERRWQMLIHLNRYDYPGAERLVQREKQADDSKLAQQAALSALVARPSAKEKRQWFERVQSHTQESDPQLLEKLTLVMRQLYPSEQKALSQASAEQRLDELTQLDKRNSQAFMQQYTRYLLPRSCNYASVARLQALLAQPEGYSPTTLKGINQTIEAEQECIRVLEAMQHLP</sequence>
<dbReference type="GO" id="GO:0043171">
    <property type="term" value="P:peptide catabolic process"/>
    <property type="evidence" value="ECO:0007669"/>
    <property type="project" value="TreeGrafter"/>
</dbReference>
<dbReference type="GO" id="GO:0070006">
    <property type="term" value="F:metalloaminopeptidase activity"/>
    <property type="evidence" value="ECO:0007669"/>
    <property type="project" value="TreeGrafter"/>
</dbReference>
<dbReference type="Gene3D" id="2.60.40.1730">
    <property type="entry name" value="tricorn interacting facor f3 domain"/>
    <property type="match status" value="1"/>
</dbReference>
<dbReference type="GO" id="GO:0016285">
    <property type="term" value="F:alanyl aminopeptidase activity"/>
    <property type="evidence" value="ECO:0007669"/>
    <property type="project" value="UniProtKB-EC"/>
</dbReference>
<dbReference type="RefSeq" id="WP_088905373.1">
    <property type="nucleotide sequence ID" value="NZ_CP022272.1"/>
</dbReference>
<dbReference type="GO" id="GO:0005737">
    <property type="term" value="C:cytoplasm"/>
    <property type="evidence" value="ECO:0007669"/>
    <property type="project" value="TreeGrafter"/>
</dbReference>
<dbReference type="PANTHER" id="PTHR11533:SF174">
    <property type="entry name" value="PUROMYCIN-SENSITIVE AMINOPEPTIDASE-RELATED"/>
    <property type="match status" value="1"/>
</dbReference>
<dbReference type="InterPro" id="IPR027268">
    <property type="entry name" value="Peptidase_M4/M1_CTD_sf"/>
</dbReference>
<dbReference type="InterPro" id="IPR050344">
    <property type="entry name" value="Peptidase_M1_aminopeptidases"/>
</dbReference>
<dbReference type="PRINTS" id="PR00756">
    <property type="entry name" value="ALADIPTASE"/>
</dbReference>
<keyword evidence="7" id="KW-0645">Protease</keyword>
<dbReference type="AlphaFoldDB" id="A0AAC9XPA2"/>
<keyword evidence="6" id="KW-0031">Aminopeptidase</keyword>